<protein>
    <submittedName>
        <fullName evidence="1">Uncharacterized protein</fullName>
    </submittedName>
</protein>
<organism evidence="1 2">
    <name type="scientific">Zopfia rhizophila CBS 207.26</name>
    <dbReference type="NCBI Taxonomy" id="1314779"/>
    <lineage>
        <taxon>Eukaryota</taxon>
        <taxon>Fungi</taxon>
        <taxon>Dikarya</taxon>
        <taxon>Ascomycota</taxon>
        <taxon>Pezizomycotina</taxon>
        <taxon>Dothideomycetes</taxon>
        <taxon>Dothideomycetes incertae sedis</taxon>
        <taxon>Zopfiaceae</taxon>
        <taxon>Zopfia</taxon>
    </lineage>
</organism>
<evidence type="ECO:0000313" key="2">
    <source>
        <dbReference type="Proteomes" id="UP000800200"/>
    </source>
</evidence>
<gene>
    <name evidence="1" type="ORF">K469DRAFT_377883</name>
</gene>
<name>A0A6A6DD10_9PEZI</name>
<dbReference type="AlphaFoldDB" id="A0A6A6DD10"/>
<dbReference type="EMBL" id="ML994690">
    <property type="protein sequence ID" value="KAF2177327.1"/>
    <property type="molecule type" value="Genomic_DNA"/>
</dbReference>
<keyword evidence="2" id="KW-1185">Reference proteome</keyword>
<accession>A0A6A6DD10</accession>
<evidence type="ECO:0000313" key="1">
    <source>
        <dbReference type="EMBL" id="KAF2177327.1"/>
    </source>
</evidence>
<reference evidence="1" key="1">
    <citation type="journal article" date="2020" name="Stud. Mycol.">
        <title>101 Dothideomycetes genomes: a test case for predicting lifestyles and emergence of pathogens.</title>
        <authorList>
            <person name="Haridas S."/>
            <person name="Albert R."/>
            <person name="Binder M."/>
            <person name="Bloem J."/>
            <person name="Labutti K."/>
            <person name="Salamov A."/>
            <person name="Andreopoulos B."/>
            <person name="Baker S."/>
            <person name="Barry K."/>
            <person name="Bills G."/>
            <person name="Bluhm B."/>
            <person name="Cannon C."/>
            <person name="Castanera R."/>
            <person name="Culley D."/>
            <person name="Daum C."/>
            <person name="Ezra D."/>
            <person name="Gonzalez J."/>
            <person name="Henrissat B."/>
            <person name="Kuo A."/>
            <person name="Liang C."/>
            <person name="Lipzen A."/>
            <person name="Lutzoni F."/>
            <person name="Magnuson J."/>
            <person name="Mondo S."/>
            <person name="Nolan M."/>
            <person name="Ohm R."/>
            <person name="Pangilinan J."/>
            <person name="Park H.-J."/>
            <person name="Ramirez L."/>
            <person name="Alfaro M."/>
            <person name="Sun H."/>
            <person name="Tritt A."/>
            <person name="Yoshinaga Y."/>
            <person name="Zwiers L.-H."/>
            <person name="Turgeon B."/>
            <person name="Goodwin S."/>
            <person name="Spatafora J."/>
            <person name="Crous P."/>
            <person name="Grigoriev I."/>
        </authorList>
    </citation>
    <scope>NUCLEOTIDE SEQUENCE</scope>
    <source>
        <strain evidence="1">CBS 207.26</strain>
    </source>
</reference>
<sequence>MAFRHHSHIEPQQMYVLFPHPTSAADLQIARPPHQRVSTPNRRPVLRIPTRRLRRQPRPAICLQRLSFRNGLQSNYCNMSQLQTLVYHTAFEFRIRAFNASASRRENLQAHSRGITLFKDIQARRYIKQPLWRELQLVWGKYGEVERQLQRD</sequence>
<proteinExistence type="predicted"/>
<dbReference type="Proteomes" id="UP000800200">
    <property type="component" value="Unassembled WGS sequence"/>
</dbReference>